<dbReference type="AlphaFoldDB" id="A0AAV9A8L9"/>
<proteinExistence type="predicted"/>
<organism evidence="2 3">
    <name type="scientific">Acorus gramineus</name>
    <name type="common">Dwarf sweet flag</name>
    <dbReference type="NCBI Taxonomy" id="55184"/>
    <lineage>
        <taxon>Eukaryota</taxon>
        <taxon>Viridiplantae</taxon>
        <taxon>Streptophyta</taxon>
        <taxon>Embryophyta</taxon>
        <taxon>Tracheophyta</taxon>
        <taxon>Spermatophyta</taxon>
        <taxon>Magnoliopsida</taxon>
        <taxon>Liliopsida</taxon>
        <taxon>Acoraceae</taxon>
        <taxon>Acorus</taxon>
    </lineage>
</organism>
<name>A0AAV9A8L9_ACOGR</name>
<dbReference type="PANTHER" id="PTHR46067">
    <property type="entry name" value="ACYL-COA N-ACYLTRANSFERASES (NAT) SUPERFAMILY PROTEIN"/>
    <property type="match status" value="1"/>
</dbReference>
<comment type="caution">
    <text evidence="2">The sequence shown here is derived from an EMBL/GenBank/DDBJ whole genome shotgun (WGS) entry which is preliminary data.</text>
</comment>
<evidence type="ECO:0000259" key="1">
    <source>
        <dbReference type="PROSITE" id="PS51186"/>
    </source>
</evidence>
<reference evidence="2" key="2">
    <citation type="submission" date="2023-06" db="EMBL/GenBank/DDBJ databases">
        <authorList>
            <person name="Ma L."/>
            <person name="Liu K.-W."/>
            <person name="Li Z."/>
            <person name="Hsiao Y.-Y."/>
            <person name="Qi Y."/>
            <person name="Fu T."/>
            <person name="Tang G."/>
            <person name="Zhang D."/>
            <person name="Sun W.-H."/>
            <person name="Liu D.-K."/>
            <person name="Li Y."/>
            <person name="Chen G.-Z."/>
            <person name="Liu X.-D."/>
            <person name="Liao X.-Y."/>
            <person name="Jiang Y.-T."/>
            <person name="Yu X."/>
            <person name="Hao Y."/>
            <person name="Huang J."/>
            <person name="Zhao X.-W."/>
            <person name="Ke S."/>
            <person name="Chen Y.-Y."/>
            <person name="Wu W.-L."/>
            <person name="Hsu J.-L."/>
            <person name="Lin Y.-F."/>
            <person name="Huang M.-D."/>
            <person name="Li C.-Y."/>
            <person name="Huang L."/>
            <person name="Wang Z.-W."/>
            <person name="Zhao X."/>
            <person name="Zhong W.-Y."/>
            <person name="Peng D.-H."/>
            <person name="Ahmad S."/>
            <person name="Lan S."/>
            <person name="Zhang J.-S."/>
            <person name="Tsai W.-C."/>
            <person name="Van De Peer Y."/>
            <person name="Liu Z.-J."/>
        </authorList>
    </citation>
    <scope>NUCLEOTIDE SEQUENCE</scope>
    <source>
        <strain evidence="2">SCP</strain>
        <tissue evidence="2">Leaves</tissue>
    </source>
</reference>
<reference evidence="2" key="1">
    <citation type="journal article" date="2023" name="Nat. Commun.">
        <title>Diploid and tetraploid genomes of Acorus and the evolution of monocots.</title>
        <authorList>
            <person name="Ma L."/>
            <person name="Liu K.W."/>
            <person name="Li Z."/>
            <person name="Hsiao Y.Y."/>
            <person name="Qi Y."/>
            <person name="Fu T."/>
            <person name="Tang G.D."/>
            <person name="Zhang D."/>
            <person name="Sun W.H."/>
            <person name="Liu D.K."/>
            <person name="Li Y."/>
            <person name="Chen G.Z."/>
            <person name="Liu X.D."/>
            <person name="Liao X.Y."/>
            <person name="Jiang Y.T."/>
            <person name="Yu X."/>
            <person name="Hao Y."/>
            <person name="Huang J."/>
            <person name="Zhao X.W."/>
            <person name="Ke S."/>
            <person name="Chen Y.Y."/>
            <person name="Wu W.L."/>
            <person name="Hsu J.L."/>
            <person name="Lin Y.F."/>
            <person name="Huang M.D."/>
            <person name="Li C.Y."/>
            <person name="Huang L."/>
            <person name="Wang Z.W."/>
            <person name="Zhao X."/>
            <person name="Zhong W.Y."/>
            <person name="Peng D.H."/>
            <person name="Ahmad S."/>
            <person name="Lan S."/>
            <person name="Zhang J.S."/>
            <person name="Tsai W.C."/>
            <person name="Van de Peer Y."/>
            <person name="Liu Z.J."/>
        </authorList>
    </citation>
    <scope>NUCLEOTIDE SEQUENCE</scope>
    <source>
        <strain evidence="2">SCP</strain>
    </source>
</reference>
<dbReference type="PANTHER" id="PTHR46067:SF2">
    <property type="entry name" value="ACETYLTRANSFERASE, GNAT FAMILY PROTEIN, EXPRESSED"/>
    <property type="match status" value="1"/>
</dbReference>
<gene>
    <name evidence="2" type="ORF">QJS04_geneDACA023387</name>
</gene>
<evidence type="ECO:0000313" key="3">
    <source>
        <dbReference type="Proteomes" id="UP001179952"/>
    </source>
</evidence>
<feature type="domain" description="N-acetyltransferase" evidence="1">
    <location>
        <begin position="11"/>
        <end position="167"/>
    </location>
</feature>
<keyword evidence="3" id="KW-1185">Reference proteome</keyword>
<dbReference type="GO" id="GO:0016747">
    <property type="term" value="F:acyltransferase activity, transferring groups other than amino-acyl groups"/>
    <property type="evidence" value="ECO:0007669"/>
    <property type="project" value="InterPro"/>
</dbReference>
<dbReference type="InterPro" id="IPR016181">
    <property type="entry name" value="Acyl_CoA_acyltransferase"/>
</dbReference>
<dbReference type="EMBL" id="JAUJYN010000011">
    <property type="protein sequence ID" value="KAK1260497.1"/>
    <property type="molecule type" value="Genomic_DNA"/>
</dbReference>
<accession>A0AAV9A8L9</accession>
<dbReference type="SUPFAM" id="SSF55729">
    <property type="entry name" value="Acyl-CoA N-acyltransferases (Nat)"/>
    <property type="match status" value="1"/>
</dbReference>
<sequence length="179" mass="20367">MSEADKSPPEITLRKFDLTPSDVDDLMSWAGDDRVTRFGRRDAYTNRDDAYAYIRDSILPHPWYRAICVGPSRRAVGSVSVKPGPGADRCRASIGYRLAYDYWGRGIATRAVKMVVKMVFEEWKHLERLEGIVDVENLGSQRVLEKTGFVKEGVLRKYIVLKGRTRDVIMYSVLSSDLC</sequence>
<dbReference type="InterPro" id="IPR000182">
    <property type="entry name" value="GNAT_dom"/>
</dbReference>
<dbReference type="Proteomes" id="UP001179952">
    <property type="component" value="Unassembled WGS sequence"/>
</dbReference>
<protein>
    <recommendedName>
        <fullName evidence="1">N-acetyltransferase domain-containing protein</fullName>
    </recommendedName>
</protein>
<dbReference type="Gene3D" id="3.40.630.30">
    <property type="match status" value="1"/>
</dbReference>
<dbReference type="Pfam" id="PF13302">
    <property type="entry name" value="Acetyltransf_3"/>
    <property type="match status" value="1"/>
</dbReference>
<dbReference type="PROSITE" id="PS51186">
    <property type="entry name" value="GNAT"/>
    <property type="match status" value="1"/>
</dbReference>
<evidence type="ECO:0000313" key="2">
    <source>
        <dbReference type="EMBL" id="KAK1260497.1"/>
    </source>
</evidence>